<evidence type="ECO:0000256" key="7">
    <source>
        <dbReference type="ARBA" id="ARBA00022771"/>
    </source>
</evidence>
<name>N1QPN4_AEGTA</name>
<dbReference type="PANTHER" id="PTHR10315:SF104">
    <property type="entry name" value="RING-TYPE E3 UBIQUITIN TRANSFERASE"/>
    <property type="match status" value="1"/>
</dbReference>
<dbReference type="EC" id="2.3.2.27" evidence="4"/>
<dbReference type="InterPro" id="IPR013083">
    <property type="entry name" value="Znf_RING/FYVE/PHD"/>
</dbReference>
<sequence>MERLMESVMIPCSNAKYGCAEKLTYYQKEEHEKACPSAPCFCPASGCSFAGPTDALLEHSASQHKWPCTTIKYSEDVKFTLEPGLHFLRIKDREIFLLNVALEPFGHAISVVCIQPKATNSKFKCRMSYGSFLTDYYQISVYKIRSSSLSDGLPKGYNLILPKDEIADDGKGNLLTFSIDDPNPKVKVHEPICLKPFIRVMDQNCSGNMLFRVETSEMGYVDHTPERTKLPLRLPGYLSISTKPHLRSTSLRAPSAGAARPAAAASSLRISGGAAVGRQEFL</sequence>
<dbReference type="UniPathway" id="UPA00143"/>
<reference evidence="11" key="1">
    <citation type="submission" date="2015-06" db="UniProtKB">
        <authorList>
            <consortium name="EnsemblPlants"/>
        </authorList>
    </citation>
    <scope>IDENTIFICATION</scope>
</reference>
<comment type="pathway">
    <text evidence="2">Protein modification; protein ubiquitination.</text>
</comment>
<dbReference type="FunFam" id="3.30.40.10:FF:000041">
    <property type="entry name" value="E3 ubiquitin-protein ligase SINAT3"/>
    <property type="match status" value="1"/>
</dbReference>
<evidence type="ECO:0000256" key="1">
    <source>
        <dbReference type="ARBA" id="ARBA00000900"/>
    </source>
</evidence>
<dbReference type="GO" id="GO:0016567">
    <property type="term" value="P:protein ubiquitination"/>
    <property type="evidence" value="ECO:0007669"/>
    <property type="project" value="UniProtKB-UniPathway"/>
</dbReference>
<evidence type="ECO:0000256" key="6">
    <source>
        <dbReference type="ARBA" id="ARBA00022723"/>
    </source>
</evidence>
<keyword evidence="7" id="KW-0863">Zinc-finger</keyword>
<keyword evidence="9" id="KW-0862">Zinc</keyword>
<evidence type="ECO:0000256" key="2">
    <source>
        <dbReference type="ARBA" id="ARBA00004906"/>
    </source>
</evidence>
<keyword evidence="6" id="KW-0479">Metal-binding</keyword>
<dbReference type="GO" id="GO:0008270">
    <property type="term" value="F:zinc ion binding"/>
    <property type="evidence" value="ECO:0007669"/>
    <property type="project" value="UniProtKB-KW"/>
</dbReference>
<dbReference type="GO" id="GO:0061630">
    <property type="term" value="F:ubiquitin protein ligase activity"/>
    <property type="evidence" value="ECO:0007669"/>
    <property type="project" value="UniProtKB-EC"/>
</dbReference>
<dbReference type="PROSITE" id="PS51081">
    <property type="entry name" value="ZF_SIAH"/>
    <property type="match status" value="1"/>
</dbReference>
<dbReference type="SUPFAM" id="SSF49599">
    <property type="entry name" value="TRAF domain-like"/>
    <property type="match status" value="1"/>
</dbReference>
<dbReference type="Pfam" id="PF21361">
    <property type="entry name" value="Sina_ZnF"/>
    <property type="match status" value="1"/>
</dbReference>
<evidence type="ECO:0000256" key="5">
    <source>
        <dbReference type="ARBA" id="ARBA00022679"/>
    </source>
</evidence>
<evidence type="ECO:0000313" key="11">
    <source>
        <dbReference type="EnsemblPlants" id="EMT00227"/>
    </source>
</evidence>
<evidence type="ECO:0000256" key="4">
    <source>
        <dbReference type="ARBA" id="ARBA00012483"/>
    </source>
</evidence>
<dbReference type="ExpressionAtlas" id="N1QPN4">
    <property type="expression patterns" value="baseline"/>
</dbReference>
<organism evidence="11">
    <name type="scientific">Aegilops tauschii</name>
    <name type="common">Tausch's goatgrass</name>
    <name type="synonym">Aegilops squarrosa</name>
    <dbReference type="NCBI Taxonomy" id="37682"/>
    <lineage>
        <taxon>Eukaryota</taxon>
        <taxon>Viridiplantae</taxon>
        <taxon>Streptophyta</taxon>
        <taxon>Embryophyta</taxon>
        <taxon>Tracheophyta</taxon>
        <taxon>Spermatophyta</taxon>
        <taxon>Magnoliopsida</taxon>
        <taxon>Liliopsida</taxon>
        <taxon>Poales</taxon>
        <taxon>Poaceae</taxon>
        <taxon>BOP clade</taxon>
        <taxon>Pooideae</taxon>
        <taxon>Triticodae</taxon>
        <taxon>Triticeae</taxon>
        <taxon>Triticinae</taxon>
        <taxon>Aegilops</taxon>
    </lineage>
</organism>
<evidence type="ECO:0000256" key="9">
    <source>
        <dbReference type="ARBA" id="ARBA00022833"/>
    </source>
</evidence>
<accession>N1QPN4</accession>
<dbReference type="EnsemblPlants" id="EMT00227">
    <property type="protein sequence ID" value="EMT00227"/>
    <property type="gene ID" value="F775_09986"/>
</dbReference>
<protein>
    <recommendedName>
        <fullName evidence="4">RING-type E3 ubiquitin transferase</fullName>
        <ecNumber evidence="4">2.3.2.27</ecNumber>
    </recommendedName>
</protein>
<proteinExistence type="inferred from homology"/>
<dbReference type="PANTHER" id="PTHR10315">
    <property type="entry name" value="E3 UBIQUITIN PROTEIN LIGASE SIAH"/>
    <property type="match status" value="1"/>
</dbReference>
<keyword evidence="8" id="KW-0833">Ubl conjugation pathway</keyword>
<comment type="similarity">
    <text evidence="3">Belongs to the SINA (Seven in absentia) family.</text>
</comment>
<evidence type="ECO:0000256" key="3">
    <source>
        <dbReference type="ARBA" id="ARBA00009119"/>
    </source>
</evidence>
<feature type="domain" description="SIAH-type" evidence="10">
    <location>
        <begin position="7"/>
        <end position="65"/>
    </location>
</feature>
<keyword evidence="5" id="KW-0808">Transferase</keyword>
<dbReference type="Gene3D" id="3.30.40.10">
    <property type="entry name" value="Zinc/RING finger domain, C3HC4 (zinc finger)"/>
    <property type="match status" value="1"/>
</dbReference>
<evidence type="ECO:0000259" key="10">
    <source>
        <dbReference type="PROSITE" id="PS51081"/>
    </source>
</evidence>
<dbReference type="AlphaFoldDB" id="N1QPN4"/>
<dbReference type="InterPro" id="IPR013010">
    <property type="entry name" value="Znf_SIAH"/>
</dbReference>
<evidence type="ECO:0000256" key="8">
    <source>
        <dbReference type="ARBA" id="ARBA00022786"/>
    </source>
</evidence>
<comment type="catalytic activity">
    <reaction evidence="1">
        <text>S-ubiquitinyl-[E2 ubiquitin-conjugating enzyme]-L-cysteine + [acceptor protein]-L-lysine = [E2 ubiquitin-conjugating enzyme]-L-cysteine + N(6)-ubiquitinyl-[acceptor protein]-L-lysine.</text>
        <dbReference type="EC" id="2.3.2.27"/>
    </reaction>
</comment>
<dbReference type="GO" id="GO:0005737">
    <property type="term" value="C:cytoplasm"/>
    <property type="evidence" value="ECO:0007669"/>
    <property type="project" value="TreeGrafter"/>
</dbReference>
<dbReference type="InterPro" id="IPR052088">
    <property type="entry name" value="E3_ubiquitin-ligase_SINA"/>
</dbReference>